<evidence type="ECO:0000313" key="10">
    <source>
        <dbReference type="EMBL" id="JAS62017.1"/>
    </source>
</evidence>
<comment type="similarity">
    <text evidence="1">Belongs to the AB hydrolase superfamily. Lipase family.</text>
</comment>
<dbReference type="InterPro" id="IPR000073">
    <property type="entry name" value="AB_hydrolase_1"/>
</dbReference>
<feature type="chain" id="PRO_5008583565" description="AB hydrolase-1 domain-containing protein" evidence="8">
    <location>
        <begin position="23"/>
        <end position="406"/>
    </location>
</feature>
<dbReference type="AlphaFoldDB" id="A0A1B6GHX0"/>
<keyword evidence="6" id="KW-0325">Glycoprotein</keyword>
<feature type="domain" description="AB hydrolase-1" evidence="9">
    <location>
        <begin position="81"/>
        <end position="209"/>
    </location>
</feature>
<keyword evidence="4" id="KW-0442">Lipid degradation</keyword>
<reference evidence="10" key="1">
    <citation type="submission" date="2015-11" db="EMBL/GenBank/DDBJ databases">
        <title>De novo transcriptome assembly of four potential Pierce s Disease insect vectors from Arizona vineyards.</title>
        <authorList>
            <person name="Tassone E.E."/>
        </authorList>
    </citation>
    <scope>NUCLEOTIDE SEQUENCE</scope>
</reference>
<dbReference type="EMBL" id="GECZ01007752">
    <property type="protein sequence ID" value="JAS62017.1"/>
    <property type="molecule type" value="Transcribed_RNA"/>
</dbReference>
<protein>
    <recommendedName>
        <fullName evidence="9">AB hydrolase-1 domain-containing protein</fullName>
    </recommendedName>
</protein>
<evidence type="ECO:0000259" key="9">
    <source>
        <dbReference type="Pfam" id="PF00561"/>
    </source>
</evidence>
<evidence type="ECO:0000256" key="8">
    <source>
        <dbReference type="SAM" id="SignalP"/>
    </source>
</evidence>
<dbReference type="Gene3D" id="3.40.50.1820">
    <property type="entry name" value="alpha/beta hydrolase"/>
    <property type="match status" value="1"/>
</dbReference>
<dbReference type="Pfam" id="PF00561">
    <property type="entry name" value="Abhydrolase_1"/>
    <property type="match status" value="1"/>
</dbReference>
<accession>A0A1B6GHX0</accession>
<proteinExistence type="inferred from homology"/>
<keyword evidence="5" id="KW-0443">Lipid metabolism</keyword>
<organism evidence="10">
    <name type="scientific">Cuerna arida</name>
    <dbReference type="NCBI Taxonomy" id="1464854"/>
    <lineage>
        <taxon>Eukaryota</taxon>
        <taxon>Metazoa</taxon>
        <taxon>Ecdysozoa</taxon>
        <taxon>Arthropoda</taxon>
        <taxon>Hexapoda</taxon>
        <taxon>Insecta</taxon>
        <taxon>Pterygota</taxon>
        <taxon>Neoptera</taxon>
        <taxon>Paraneoptera</taxon>
        <taxon>Hemiptera</taxon>
        <taxon>Auchenorrhyncha</taxon>
        <taxon>Membracoidea</taxon>
        <taxon>Cicadellidae</taxon>
        <taxon>Cicadellinae</taxon>
        <taxon>Proconiini</taxon>
        <taxon>Cuerna</taxon>
    </lineage>
</organism>
<keyword evidence="3" id="KW-0378">Hydrolase</keyword>
<dbReference type="InterPro" id="IPR025483">
    <property type="entry name" value="Lipase_euk"/>
</dbReference>
<dbReference type="PIRSF" id="PIRSF000862">
    <property type="entry name" value="Steryl_ester_lip"/>
    <property type="match status" value="1"/>
</dbReference>
<evidence type="ECO:0000256" key="2">
    <source>
        <dbReference type="ARBA" id="ARBA00022729"/>
    </source>
</evidence>
<evidence type="ECO:0000256" key="1">
    <source>
        <dbReference type="ARBA" id="ARBA00010701"/>
    </source>
</evidence>
<dbReference type="GO" id="GO:0016788">
    <property type="term" value="F:hydrolase activity, acting on ester bonds"/>
    <property type="evidence" value="ECO:0007669"/>
    <property type="project" value="InterPro"/>
</dbReference>
<evidence type="ECO:0000256" key="4">
    <source>
        <dbReference type="ARBA" id="ARBA00022963"/>
    </source>
</evidence>
<evidence type="ECO:0000256" key="3">
    <source>
        <dbReference type="ARBA" id="ARBA00022801"/>
    </source>
</evidence>
<dbReference type="SUPFAM" id="SSF53474">
    <property type="entry name" value="alpha/beta-Hydrolases"/>
    <property type="match status" value="1"/>
</dbReference>
<evidence type="ECO:0000256" key="5">
    <source>
        <dbReference type="ARBA" id="ARBA00023098"/>
    </source>
</evidence>
<dbReference type="GO" id="GO:0016042">
    <property type="term" value="P:lipid catabolic process"/>
    <property type="evidence" value="ECO:0007669"/>
    <property type="project" value="UniProtKB-KW"/>
</dbReference>
<dbReference type="FunFam" id="3.40.50.1820:FF:000057">
    <property type="entry name" value="Lipase"/>
    <property type="match status" value="1"/>
</dbReference>
<feature type="non-terminal residue" evidence="10">
    <location>
        <position position="406"/>
    </location>
</feature>
<dbReference type="InterPro" id="IPR029058">
    <property type="entry name" value="AB_hydrolase_fold"/>
</dbReference>
<feature type="active site" description="Charge relay system" evidence="7">
    <location>
        <position position="342"/>
    </location>
</feature>
<evidence type="ECO:0000256" key="6">
    <source>
        <dbReference type="ARBA" id="ARBA00023180"/>
    </source>
</evidence>
<sequence length="406" mass="45846">MYLQTLTLRVALVLLISHCSLGDDDDIEGPLLPLKADGGLYTTEEIIKERKYTGESHTVETEDGYKLKVFRVVQGKKPAMPVLLQHGYLISSDAWVTDPEALAFRLSDAGYDVWMNNARGNAYSRSHGKLKPEEKEFWDFSWHEMGTKDLPAVIDHVLNTTGQSSLHLIGHSMGATMSFVLASTRPEYNKKLKSLVGLAPAAFLSKMVQMVGPDGMVEEMVIKYIKQWKDSGKVEVFPRKDVATDNKSQITCLDVEESYRDMCVDKMEEVQKVLGGPYMPAGTSYRTMNHFYQMSVAGVMKYYKFDSTEDNKKAYGSEEPPSYTDNFKKITVPTILWSTSADQMVMTKDIDDLAALLPNVVADNRLKDVDCFDHVAFLFPRQKSCIAERTKLYTSLIEAFKKLEKE</sequence>
<gene>
    <name evidence="10" type="ORF">g.12346</name>
</gene>
<keyword evidence="2 8" id="KW-0732">Signal</keyword>
<feature type="active site" description="Charge relay system" evidence="7">
    <location>
        <position position="374"/>
    </location>
</feature>
<feature type="signal peptide" evidence="8">
    <location>
        <begin position="1"/>
        <end position="22"/>
    </location>
</feature>
<feature type="active site" description="Nucleophile" evidence="7">
    <location>
        <position position="172"/>
    </location>
</feature>
<dbReference type="PANTHER" id="PTHR11005">
    <property type="entry name" value="LYSOSOMAL ACID LIPASE-RELATED"/>
    <property type="match status" value="1"/>
</dbReference>
<evidence type="ECO:0000256" key="7">
    <source>
        <dbReference type="PIRSR" id="PIRSR000862-1"/>
    </source>
</evidence>
<name>A0A1B6GHX0_9HEMI</name>